<dbReference type="Proteomes" id="UP001480595">
    <property type="component" value="Unassembled WGS sequence"/>
</dbReference>
<organism evidence="1 2">
    <name type="scientific">Apiospora phragmitis</name>
    <dbReference type="NCBI Taxonomy" id="2905665"/>
    <lineage>
        <taxon>Eukaryota</taxon>
        <taxon>Fungi</taxon>
        <taxon>Dikarya</taxon>
        <taxon>Ascomycota</taxon>
        <taxon>Pezizomycotina</taxon>
        <taxon>Sordariomycetes</taxon>
        <taxon>Xylariomycetidae</taxon>
        <taxon>Amphisphaeriales</taxon>
        <taxon>Apiosporaceae</taxon>
        <taxon>Apiospora</taxon>
    </lineage>
</organism>
<name>A0ABR1VSV9_9PEZI</name>
<accession>A0ABR1VSV9</accession>
<proteinExistence type="predicted"/>
<keyword evidence="2" id="KW-1185">Reference proteome</keyword>
<dbReference type="EMBL" id="JAQQWL010000005">
    <property type="protein sequence ID" value="KAK8073912.1"/>
    <property type="molecule type" value="Genomic_DNA"/>
</dbReference>
<reference evidence="1 2" key="1">
    <citation type="submission" date="2023-01" db="EMBL/GenBank/DDBJ databases">
        <title>Analysis of 21 Apiospora genomes using comparative genomics revels a genus with tremendous synthesis potential of carbohydrate active enzymes and secondary metabolites.</title>
        <authorList>
            <person name="Sorensen T."/>
        </authorList>
    </citation>
    <scope>NUCLEOTIDE SEQUENCE [LARGE SCALE GENOMIC DNA]</scope>
    <source>
        <strain evidence="1 2">CBS 135458</strain>
    </source>
</reference>
<sequence length="152" mass="17107">MRLVARPWGAGSSDPLASLKHALALYKYSGLRASGLKPKRWYWLWCIYNANTPFSCLKSSGGISPYEEALLSRYSGEASGTPPFSDRLWATTCQRTSMLLDAHQVVETFWARRRELTPLAQLPFDKRPADSDPKSVRIAAGEEDYAFDFARN</sequence>
<protein>
    <submittedName>
        <fullName evidence="1">Uncharacterized protein</fullName>
    </submittedName>
</protein>
<gene>
    <name evidence="1" type="ORF">PG994_004811</name>
</gene>
<evidence type="ECO:0000313" key="1">
    <source>
        <dbReference type="EMBL" id="KAK8073912.1"/>
    </source>
</evidence>
<dbReference type="RefSeq" id="XP_066718387.1">
    <property type="nucleotide sequence ID" value="XM_066856220.1"/>
</dbReference>
<comment type="caution">
    <text evidence="1">The sequence shown here is derived from an EMBL/GenBank/DDBJ whole genome shotgun (WGS) entry which is preliminary data.</text>
</comment>
<evidence type="ECO:0000313" key="2">
    <source>
        <dbReference type="Proteomes" id="UP001480595"/>
    </source>
</evidence>
<dbReference type="GeneID" id="92089283"/>